<comment type="caution">
    <text evidence="2">The sequence shown here is derived from an EMBL/GenBank/DDBJ whole genome shotgun (WGS) entry which is preliminary data.</text>
</comment>
<sequence>MRMFFQPEDVDAFEEAKALLIRRCAAEAGHEDIDPLILESALNFRHHSVDGRLGYWTAGRVREFLISYLPRTLSAAPEDVADAPESLRRFLRYLHATGLADPTGDPLAHLETAIAQAGSGFAAAMADERNFGVAKFWVMNALRHGVDPADNAAMERFIGRVRAGEISYDEKVLEEIASRQLLDGQPERAVTHLPVSLPPEAELAAAAERTRVVAQLRALAEWVGDGRALTSTGQLKLADARELVPLLGTGDEIDRAIGDRVYRTQSSSELTELTGLVELAKKARIVRTVKGKLVRVAKNARLLRDSLGLWTAAFDGLPSPELVLRGRAWAPRYSVLFGEIIDVVLPDVLNTLYSFPEPVPVVRLEESVWLAFVEAIWFDKRDETTETEWRQGVGEELRQVFATLADFGAVTLTTGVPDPIYRADLGPDGPHVFPPDADARLRSALSAGATELVALTPMAVRAIRASMVADGRHAPLVGELSDAGPAGLLGTLAEHYPPETAAAELAGWLAAHGGRERGLPLLLDAVRDCPFRTRASAMLDILAEALPDSSAMLRELRDDRQLGPIAVQALIGEDELSMEELGEEEALRGVAEQFIHLLETGGPDAIADTLATLPPDEARGLTTNVLNCGHPDEAGLAELRELFTRRRPGHATVHPLGGISRSAKKTGKKRRRR</sequence>
<protein>
    <recommendedName>
        <fullName evidence="4">HEAT repeat domain-containing protein</fullName>
    </recommendedName>
</protein>
<reference evidence="3" key="1">
    <citation type="journal article" date="2019" name="Int. J. Syst. Evol. Microbiol.">
        <title>The Global Catalogue of Microorganisms (GCM) 10K type strain sequencing project: providing services to taxonomists for standard genome sequencing and annotation.</title>
        <authorList>
            <consortium name="The Broad Institute Genomics Platform"/>
            <consortium name="The Broad Institute Genome Sequencing Center for Infectious Disease"/>
            <person name="Wu L."/>
            <person name="Ma J."/>
        </authorList>
    </citation>
    <scope>NUCLEOTIDE SEQUENCE [LARGE SCALE GENOMIC DNA]</scope>
    <source>
        <strain evidence="3">CGMCC 4.7641</strain>
    </source>
</reference>
<keyword evidence="3" id="KW-1185">Reference proteome</keyword>
<proteinExistence type="predicted"/>
<evidence type="ECO:0000313" key="2">
    <source>
        <dbReference type="EMBL" id="MFD2468046.1"/>
    </source>
</evidence>
<dbReference type="EMBL" id="JBHUKS010000007">
    <property type="protein sequence ID" value="MFD2468046.1"/>
    <property type="molecule type" value="Genomic_DNA"/>
</dbReference>
<gene>
    <name evidence="2" type="ORF">ACFSVL_11660</name>
</gene>
<accession>A0ABW5H4P0</accession>
<feature type="compositionally biased region" description="Basic residues" evidence="1">
    <location>
        <begin position="662"/>
        <end position="673"/>
    </location>
</feature>
<organism evidence="2 3">
    <name type="scientific">Amycolatopsis silviterrae</name>
    <dbReference type="NCBI Taxonomy" id="1656914"/>
    <lineage>
        <taxon>Bacteria</taxon>
        <taxon>Bacillati</taxon>
        <taxon>Actinomycetota</taxon>
        <taxon>Actinomycetes</taxon>
        <taxon>Pseudonocardiales</taxon>
        <taxon>Pseudonocardiaceae</taxon>
        <taxon>Amycolatopsis</taxon>
    </lineage>
</organism>
<feature type="region of interest" description="Disordered" evidence="1">
    <location>
        <begin position="650"/>
        <end position="673"/>
    </location>
</feature>
<evidence type="ECO:0000313" key="3">
    <source>
        <dbReference type="Proteomes" id="UP001597483"/>
    </source>
</evidence>
<dbReference type="Proteomes" id="UP001597483">
    <property type="component" value="Unassembled WGS sequence"/>
</dbReference>
<dbReference type="RefSeq" id="WP_378303304.1">
    <property type="nucleotide sequence ID" value="NZ_JBHUKS010000007.1"/>
</dbReference>
<name>A0ABW5H4P0_9PSEU</name>
<evidence type="ECO:0000256" key="1">
    <source>
        <dbReference type="SAM" id="MobiDB-lite"/>
    </source>
</evidence>
<evidence type="ECO:0008006" key="4">
    <source>
        <dbReference type="Google" id="ProtNLM"/>
    </source>
</evidence>